<reference evidence="6" key="1">
    <citation type="submission" date="2016-10" db="EMBL/GenBank/DDBJ databases">
        <authorList>
            <person name="Varghese N."/>
            <person name="Submissions S."/>
        </authorList>
    </citation>
    <scope>NUCLEOTIDE SEQUENCE [LARGE SCALE GENOMIC DNA]</scope>
    <source>
        <strain evidence="6">CGMCC 1.10121</strain>
    </source>
</reference>
<dbReference type="EMBL" id="FODV01000002">
    <property type="protein sequence ID" value="SEO42276.1"/>
    <property type="molecule type" value="Genomic_DNA"/>
</dbReference>
<protein>
    <submittedName>
        <fullName evidence="5">Molecular chaperone IbpA, HSP20 family</fullName>
    </submittedName>
</protein>
<dbReference type="Gene3D" id="2.60.40.790">
    <property type="match status" value="1"/>
</dbReference>
<feature type="region of interest" description="Disordered" evidence="3">
    <location>
        <begin position="88"/>
        <end position="183"/>
    </location>
</feature>
<dbReference type="InterPro" id="IPR002068">
    <property type="entry name" value="A-crystallin/Hsp20_dom"/>
</dbReference>
<sequence length="183" mass="20487">MSGLREFGKSAFNAVLDRAGRGMSKVQERKPLSYDLLESDDAYLVVFDAPGATQSDLQVRFLDGEVQVRIDRFRDFYEGFEMRFPGRGLSLDGSARLPDDADVDPGRSSATLTKTGTLQVRIPKSETAHDVQVQEEDDDVERIGLDDEDEGEIELEDAENEEPVDLGDETSDYDAEDTERRDD</sequence>
<dbReference type="OrthoDB" id="210205at2157"/>
<proteinExistence type="inferred from homology"/>
<feature type="compositionally biased region" description="Acidic residues" evidence="3">
    <location>
        <begin position="133"/>
        <end position="177"/>
    </location>
</feature>
<organism evidence="5 6">
    <name type="scientific">Halogranum amylolyticum</name>
    <dbReference type="NCBI Taxonomy" id="660520"/>
    <lineage>
        <taxon>Archaea</taxon>
        <taxon>Methanobacteriati</taxon>
        <taxon>Methanobacteriota</taxon>
        <taxon>Stenosarchaea group</taxon>
        <taxon>Halobacteria</taxon>
        <taxon>Halobacteriales</taxon>
        <taxon>Haloferacaceae</taxon>
    </lineage>
</organism>
<keyword evidence="6" id="KW-1185">Reference proteome</keyword>
<dbReference type="AlphaFoldDB" id="A0A1H8PKG5"/>
<dbReference type="Proteomes" id="UP000199126">
    <property type="component" value="Unassembled WGS sequence"/>
</dbReference>
<dbReference type="PROSITE" id="PS01031">
    <property type="entry name" value="SHSP"/>
    <property type="match status" value="1"/>
</dbReference>
<dbReference type="SUPFAM" id="SSF49764">
    <property type="entry name" value="HSP20-like chaperones"/>
    <property type="match status" value="1"/>
</dbReference>
<evidence type="ECO:0000313" key="5">
    <source>
        <dbReference type="EMBL" id="SEO42276.1"/>
    </source>
</evidence>
<evidence type="ECO:0000256" key="2">
    <source>
        <dbReference type="RuleBase" id="RU003616"/>
    </source>
</evidence>
<gene>
    <name evidence="5" type="ORF">SAMN04487948_102354</name>
</gene>
<dbReference type="RefSeq" id="WP_089821592.1">
    <property type="nucleotide sequence ID" value="NZ_FODV01000002.1"/>
</dbReference>
<evidence type="ECO:0000259" key="4">
    <source>
        <dbReference type="PROSITE" id="PS01031"/>
    </source>
</evidence>
<name>A0A1H8PKG5_9EURY</name>
<evidence type="ECO:0000256" key="1">
    <source>
        <dbReference type="PROSITE-ProRule" id="PRU00285"/>
    </source>
</evidence>
<comment type="similarity">
    <text evidence="1 2">Belongs to the small heat shock protein (HSP20) family.</text>
</comment>
<feature type="domain" description="SHSP" evidence="4">
    <location>
        <begin position="23"/>
        <end position="139"/>
    </location>
</feature>
<dbReference type="CDD" id="cd00298">
    <property type="entry name" value="ACD_sHsps_p23-like"/>
    <property type="match status" value="1"/>
</dbReference>
<evidence type="ECO:0000313" key="6">
    <source>
        <dbReference type="Proteomes" id="UP000199126"/>
    </source>
</evidence>
<dbReference type="InterPro" id="IPR008978">
    <property type="entry name" value="HSP20-like_chaperone"/>
</dbReference>
<evidence type="ECO:0000256" key="3">
    <source>
        <dbReference type="SAM" id="MobiDB-lite"/>
    </source>
</evidence>
<accession>A0A1H8PKG5</accession>
<dbReference type="Pfam" id="PF00011">
    <property type="entry name" value="HSP20"/>
    <property type="match status" value="1"/>
</dbReference>
<feature type="compositionally biased region" description="Polar residues" evidence="3">
    <location>
        <begin position="108"/>
        <end position="118"/>
    </location>
</feature>